<dbReference type="AlphaFoldDB" id="A0A834YTC3"/>
<dbReference type="InterPro" id="IPR008480">
    <property type="entry name" value="DUF761_pln"/>
</dbReference>
<evidence type="ECO:0000313" key="1">
    <source>
        <dbReference type="EMBL" id="KAF8392906.1"/>
    </source>
</evidence>
<comment type="caution">
    <text evidence="1">The sequence shown here is derived from an EMBL/GenBank/DDBJ whole genome shotgun (WGS) entry which is preliminary data.</text>
</comment>
<dbReference type="Pfam" id="PF05553">
    <property type="entry name" value="DUF761"/>
    <property type="match status" value="1"/>
</dbReference>
<dbReference type="Proteomes" id="UP000655225">
    <property type="component" value="Unassembled WGS sequence"/>
</dbReference>
<protein>
    <submittedName>
        <fullName evidence="1">Uncharacterized protein</fullName>
    </submittedName>
</protein>
<proteinExistence type="predicted"/>
<evidence type="ECO:0000313" key="2">
    <source>
        <dbReference type="Proteomes" id="UP000655225"/>
    </source>
</evidence>
<accession>A0A834YTC3</accession>
<keyword evidence="2" id="KW-1185">Reference proteome</keyword>
<dbReference type="OrthoDB" id="1682876at2759"/>
<dbReference type="EMBL" id="JABCRI010000015">
    <property type="protein sequence ID" value="KAF8392906.1"/>
    <property type="molecule type" value="Genomic_DNA"/>
</dbReference>
<gene>
    <name evidence="1" type="ORF">HHK36_021146</name>
</gene>
<sequence>MGIDKWLLLRPLQRAVNKVRFLLSLNINQWRVAASIVGASRRRLSFNDRPGLRGCIDDTDCDETNYSQGIQRTKSFATDEDINKRADMFIANFYRRLQIERQVSWQHCSSPPPGIGKVPSLPFSLPQR</sequence>
<reference evidence="1 2" key="1">
    <citation type="submission" date="2020-04" db="EMBL/GenBank/DDBJ databases">
        <title>Plant Genome Project.</title>
        <authorList>
            <person name="Zhang R.-G."/>
        </authorList>
    </citation>
    <scope>NUCLEOTIDE SEQUENCE [LARGE SCALE GENOMIC DNA]</scope>
    <source>
        <strain evidence="1">YNK0</strain>
        <tissue evidence="1">Leaf</tissue>
    </source>
</reference>
<name>A0A834YTC3_TETSI</name>
<organism evidence="1 2">
    <name type="scientific">Tetracentron sinense</name>
    <name type="common">Spur-leaf</name>
    <dbReference type="NCBI Taxonomy" id="13715"/>
    <lineage>
        <taxon>Eukaryota</taxon>
        <taxon>Viridiplantae</taxon>
        <taxon>Streptophyta</taxon>
        <taxon>Embryophyta</taxon>
        <taxon>Tracheophyta</taxon>
        <taxon>Spermatophyta</taxon>
        <taxon>Magnoliopsida</taxon>
        <taxon>Trochodendrales</taxon>
        <taxon>Trochodendraceae</taxon>
        <taxon>Tetracentron</taxon>
    </lineage>
</organism>